<proteinExistence type="predicted"/>
<dbReference type="EMBL" id="MU006725">
    <property type="protein sequence ID" value="KAF2625487.1"/>
    <property type="molecule type" value="Genomic_DNA"/>
</dbReference>
<keyword evidence="2" id="KW-1185">Reference proteome</keyword>
<evidence type="ECO:0000313" key="2">
    <source>
        <dbReference type="Proteomes" id="UP000799754"/>
    </source>
</evidence>
<comment type="caution">
    <text evidence="1">The sequence shown here is derived from an EMBL/GenBank/DDBJ whole genome shotgun (WGS) entry which is preliminary data.</text>
</comment>
<accession>A0ACB6RUU9</accession>
<evidence type="ECO:0000313" key="1">
    <source>
        <dbReference type="EMBL" id="KAF2625487.1"/>
    </source>
</evidence>
<protein>
    <submittedName>
        <fullName evidence="1">Uncharacterized protein</fullName>
    </submittedName>
</protein>
<gene>
    <name evidence="1" type="ORF">BU25DRAFT_423195</name>
</gene>
<reference evidence="1" key="1">
    <citation type="journal article" date="2020" name="Stud. Mycol.">
        <title>101 Dothideomycetes genomes: a test case for predicting lifestyles and emergence of pathogens.</title>
        <authorList>
            <person name="Haridas S."/>
            <person name="Albert R."/>
            <person name="Binder M."/>
            <person name="Bloem J."/>
            <person name="Labutti K."/>
            <person name="Salamov A."/>
            <person name="Andreopoulos B."/>
            <person name="Baker S."/>
            <person name="Barry K."/>
            <person name="Bills G."/>
            <person name="Bluhm B."/>
            <person name="Cannon C."/>
            <person name="Castanera R."/>
            <person name="Culley D."/>
            <person name="Daum C."/>
            <person name="Ezra D."/>
            <person name="Gonzalez J."/>
            <person name="Henrissat B."/>
            <person name="Kuo A."/>
            <person name="Liang C."/>
            <person name="Lipzen A."/>
            <person name="Lutzoni F."/>
            <person name="Magnuson J."/>
            <person name="Mondo S."/>
            <person name="Nolan M."/>
            <person name="Ohm R."/>
            <person name="Pangilinan J."/>
            <person name="Park H.-J."/>
            <person name="Ramirez L."/>
            <person name="Alfaro M."/>
            <person name="Sun H."/>
            <person name="Tritt A."/>
            <person name="Yoshinaga Y."/>
            <person name="Zwiers L.-H."/>
            <person name="Turgeon B."/>
            <person name="Goodwin S."/>
            <person name="Spatafora J."/>
            <person name="Crous P."/>
            <person name="Grigoriev I."/>
        </authorList>
    </citation>
    <scope>NUCLEOTIDE SEQUENCE</scope>
    <source>
        <strain evidence="1">CBS 525.71</strain>
    </source>
</reference>
<sequence>MSCTNTHPSSTPKSISPSSSVASSAATLVPVSGVPSSSPRRKVQQVRNGWPSEAARPGGKKQQQQACASNDSSSASRDTTQRSINKFDGNKDPRGIPVVKMTNQIRGSPVYMPMDVLHINANQRYNTRLSDSPTAAATVKLNVTKAASAPSGAVQYGVRLLNWANDPYSSTMAGGGAGGWTCRPWWCRHLRCLRREGRRR</sequence>
<name>A0ACB6RUU9_9PLEO</name>
<organism evidence="1 2">
    <name type="scientific">Macroventuria anomochaeta</name>
    <dbReference type="NCBI Taxonomy" id="301207"/>
    <lineage>
        <taxon>Eukaryota</taxon>
        <taxon>Fungi</taxon>
        <taxon>Dikarya</taxon>
        <taxon>Ascomycota</taxon>
        <taxon>Pezizomycotina</taxon>
        <taxon>Dothideomycetes</taxon>
        <taxon>Pleosporomycetidae</taxon>
        <taxon>Pleosporales</taxon>
        <taxon>Pleosporineae</taxon>
        <taxon>Didymellaceae</taxon>
        <taxon>Macroventuria</taxon>
    </lineage>
</organism>
<dbReference type="Proteomes" id="UP000799754">
    <property type="component" value="Unassembled WGS sequence"/>
</dbReference>